<dbReference type="PANTHER" id="PTHR20968:SF4">
    <property type="entry name" value="RELAXIN 3"/>
    <property type="match status" value="1"/>
</dbReference>
<dbReference type="SMART" id="SM00078">
    <property type="entry name" value="IlGF"/>
    <property type="match status" value="1"/>
</dbReference>
<dbReference type="GO" id="GO:0001664">
    <property type="term" value="F:G protein-coupled receptor binding"/>
    <property type="evidence" value="ECO:0007669"/>
    <property type="project" value="TreeGrafter"/>
</dbReference>
<feature type="region of interest" description="Disordered" evidence="7">
    <location>
        <begin position="142"/>
        <end position="163"/>
    </location>
</feature>
<comment type="subunit">
    <text evidence="3">Heterodimer of a B chain and an A chain linked by two disulfide bonds.</text>
</comment>
<evidence type="ECO:0000259" key="9">
    <source>
        <dbReference type="SMART" id="SM00078"/>
    </source>
</evidence>
<proteinExistence type="evidence at transcript level"/>
<evidence type="ECO:0000313" key="10">
    <source>
        <dbReference type="EMBL" id="ACO09337.1"/>
    </source>
</evidence>
<name>C1BJY4_OSMMO</name>
<dbReference type="InterPro" id="IPR022352">
    <property type="entry name" value="Ins/IGF/rlx"/>
</dbReference>
<dbReference type="CDD" id="cd04365">
    <property type="entry name" value="IlGF_relaxin_like"/>
    <property type="match status" value="1"/>
</dbReference>
<dbReference type="InterPro" id="IPR036438">
    <property type="entry name" value="Insulin-like_sf"/>
</dbReference>
<dbReference type="GO" id="GO:0005179">
    <property type="term" value="F:hormone activity"/>
    <property type="evidence" value="ECO:0007669"/>
    <property type="project" value="UniProtKB-KW"/>
</dbReference>
<evidence type="ECO:0000256" key="4">
    <source>
        <dbReference type="ARBA" id="ARBA00022525"/>
    </source>
</evidence>
<reference evidence="10" key="1">
    <citation type="submission" date="2009-03" db="EMBL/GenBank/DDBJ databases">
        <title>Osmerus mordax full-length cDNAs.</title>
        <authorList>
            <person name="von Schalburg K."/>
            <person name="Leong J."/>
            <person name="Cooper G."/>
            <person name="Davidson W.S."/>
            <person name="Koop B.F."/>
        </authorList>
    </citation>
    <scope>NUCLEOTIDE SEQUENCE</scope>
    <source>
        <tissue evidence="10">Brain</tissue>
    </source>
</reference>
<dbReference type="PANTHER" id="PTHR20968">
    <property type="entry name" value="ILGF DOMAIN-CONTAINING PROTEIN"/>
    <property type="match status" value="1"/>
</dbReference>
<dbReference type="AlphaFoldDB" id="C1BJY4"/>
<keyword evidence="4" id="KW-0964">Secreted</keyword>
<evidence type="ECO:0000256" key="8">
    <source>
        <dbReference type="SAM" id="SignalP"/>
    </source>
</evidence>
<dbReference type="PROSITE" id="PS00262">
    <property type="entry name" value="INSULIN"/>
    <property type="match status" value="1"/>
</dbReference>
<dbReference type="InterPro" id="IPR022353">
    <property type="entry name" value="Insulin_CS"/>
</dbReference>
<evidence type="ECO:0000256" key="3">
    <source>
        <dbReference type="ARBA" id="ARBA00011207"/>
    </source>
</evidence>
<dbReference type="InterPro" id="IPR051777">
    <property type="entry name" value="Insulin-like_neuro_ligands"/>
</dbReference>
<dbReference type="PRINTS" id="PR00276">
    <property type="entry name" value="INSULINFAMLY"/>
</dbReference>
<comment type="similarity">
    <text evidence="2">Belongs to the insulin family.</text>
</comment>
<feature type="domain" description="Insulin-like" evidence="9">
    <location>
        <begin position="36"/>
        <end position="189"/>
    </location>
</feature>
<keyword evidence="8" id="KW-0732">Signal</keyword>
<sequence>MLLRLTSVILVCVCSMLTCVGAQGASKVVLPRDYGVKLCGREFIRAVIFTCGGSRWKRSLEEGFDPFHISSYSDITEGGDRLSWERGMEMGAPQAERSPLQLPSSSSPSLADLLVMLGAPAEPRQSPADTDPIDLPQVAAMMGGGAGEQGRSPTLSWPRPDRRKRNFSLGVAGMCCNQGCTKNDIGRLC</sequence>
<evidence type="ECO:0000256" key="6">
    <source>
        <dbReference type="ARBA" id="ARBA00023157"/>
    </source>
</evidence>
<feature type="signal peptide" evidence="8">
    <location>
        <begin position="1"/>
        <end position="24"/>
    </location>
</feature>
<dbReference type="GO" id="GO:0005576">
    <property type="term" value="C:extracellular region"/>
    <property type="evidence" value="ECO:0007669"/>
    <property type="project" value="UniProtKB-SubCell"/>
</dbReference>
<organism evidence="10">
    <name type="scientific">Osmerus mordax</name>
    <name type="common">Rainbow smelt</name>
    <name type="synonym">Atherina mordax</name>
    <dbReference type="NCBI Taxonomy" id="8014"/>
    <lineage>
        <taxon>Eukaryota</taxon>
        <taxon>Metazoa</taxon>
        <taxon>Chordata</taxon>
        <taxon>Craniata</taxon>
        <taxon>Vertebrata</taxon>
        <taxon>Euteleostomi</taxon>
        <taxon>Actinopterygii</taxon>
        <taxon>Neopterygii</taxon>
        <taxon>Teleostei</taxon>
        <taxon>Stomiati</taxon>
        <taxon>Osmeriformes</taxon>
        <taxon>Osmeridae</taxon>
        <taxon>Osmerus</taxon>
    </lineage>
</organism>
<dbReference type="CDD" id="cd00101">
    <property type="entry name" value="IlGF_like"/>
    <property type="match status" value="1"/>
</dbReference>
<dbReference type="InterPro" id="IPR016179">
    <property type="entry name" value="Insulin-like"/>
</dbReference>
<keyword evidence="5" id="KW-0372">Hormone</keyword>
<dbReference type="EMBL" id="BT074913">
    <property type="protein sequence ID" value="ACO09337.1"/>
    <property type="molecule type" value="mRNA"/>
</dbReference>
<evidence type="ECO:0000256" key="1">
    <source>
        <dbReference type="ARBA" id="ARBA00004613"/>
    </source>
</evidence>
<comment type="subcellular location">
    <subcellularLocation>
        <location evidence="1">Secreted</location>
    </subcellularLocation>
</comment>
<keyword evidence="6" id="KW-1015">Disulfide bond</keyword>
<evidence type="ECO:0000256" key="2">
    <source>
        <dbReference type="ARBA" id="ARBA00009034"/>
    </source>
</evidence>
<feature type="chain" id="PRO_5002907378" evidence="8">
    <location>
        <begin position="25"/>
        <end position="189"/>
    </location>
</feature>
<evidence type="ECO:0000256" key="7">
    <source>
        <dbReference type="SAM" id="MobiDB-lite"/>
    </source>
</evidence>
<dbReference type="SUPFAM" id="SSF56994">
    <property type="entry name" value="Insulin-like"/>
    <property type="match status" value="1"/>
</dbReference>
<evidence type="ECO:0000256" key="5">
    <source>
        <dbReference type="ARBA" id="ARBA00022702"/>
    </source>
</evidence>
<gene>
    <name evidence="10" type="primary">REL3</name>
</gene>
<protein>
    <submittedName>
        <fullName evidence="10">Relaxin-3</fullName>
    </submittedName>
</protein>
<accession>C1BJY4</accession>